<dbReference type="Proteomes" id="UP001281410">
    <property type="component" value="Unassembled WGS sequence"/>
</dbReference>
<evidence type="ECO:0000313" key="2">
    <source>
        <dbReference type="Proteomes" id="UP001281410"/>
    </source>
</evidence>
<evidence type="ECO:0000313" key="1">
    <source>
        <dbReference type="EMBL" id="KAK3198380.1"/>
    </source>
</evidence>
<evidence type="ECO:0008006" key="3">
    <source>
        <dbReference type="Google" id="ProtNLM"/>
    </source>
</evidence>
<dbReference type="AlphaFoldDB" id="A0AAE0A0T7"/>
<comment type="caution">
    <text evidence="1">The sequence shown here is derived from an EMBL/GenBank/DDBJ whole genome shotgun (WGS) entry which is preliminary data.</text>
</comment>
<keyword evidence="2" id="KW-1185">Reference proteome</keyword>
<accession>A0AAE0A0T7</accession>
<organism evidence="1 2">
    <name type="scientific">Dipteronia sinensis</name>
    <dbReference type="NCBI Taxonomy" id="43782"/>
    <lineage>
        <taxon>Eukaryota</taxon>
        <taxon>Viridiplantae</taxon>
        <taxon>Streptophyta</taxon>
        <taxon>Embryophyta</taxon>
        <taxon>Tracheophyta</taxon>
        <taxon>Spermatophyta</taxon>
        <taxon>Magnoliopsida</taxon>
        <taxon>eudicotyledons</taxon>
        <taxon>Gunneridae</taxon>
        <taxon>Pentapetalae</taxon>
        <taxon>rosids</taxon>
        <taxon>malvids</taxon>
        <taxon>Sapindales</taxon>
        <taxon>Sapindaceae</taxon>
        <taxon>Hippocastanoideae</taxon>
        <taxon>Acereae</taxon>
        <taxon>Dipteronia</taxon>
    </lineage>
</organism>
<reference evidence="1" key="1">
    <citation type="journal article" date="2023" name="Plant J.">
        <title>Genome sequences and population genomics provide insights into the demographic history, inbreeding, and mutation load of two 'living fossil' tree species of Dipteronia.</title>
        <authorList>
            <person name="Feng Y."/>
            <person name="Comes H.P."/>
            <person name="Chen J."/>
            <person name="Zhu S."/>
            <person name="Lu R."/>
            <person name="Zhang X."/>
            <person name="Li P."/>
            <person name="Qiu J."/>
            <person name="Olsen K.M."/>
            <person name="Qiu Y."/>
        </authorList>
    </citation>
    <scope>NUCLEOTIDE SEQUENCE</scope>
    <source>
        <strain evidence="1">NBL</strain>
    </source>
</reference>
<name>A0AAE0A0T7_9ROSI</name>
<protein>
    <recommendedName>
        <fullName evidence="3">Reverse transcriptase domain-containing protein</fullName>
    </recommendedName>
</protein>
<dbReference type="EMBL" id="JANJYJ010000007">
    <property type="protein sequence ID" value="KAK3198380.1"/>
    <property type="molecule type" value="Genomic_DNA"/>
</dbReference>
<proteinExistence type="predicted"/>
<sequence>MEVLSKILAKCIEDSPNIKFHWNCDMIMLSHLCFTDDLIMLCHGSLSSALVLQATLVLLVIRHLFFTSGVSSTISQQFINLFGYTEGKPLKERV</sequence>
<gene>
    <name evidence="1" type="ORF">Dsin_021795</name>
</gene>